<gene>
    <name evidence="2" type="ORF">PoB_007033800</name>
</gene>
<sequence>MTVPDKVRDDDDELDTGARSSRASCKLEHVNTGSSGRISAHCNTPGNCESGLRSGSNWLGCWRWCCWRCCRRHRNLPGAGQGGDPEGHPGAAPGLRPEIGGAWTVQIRNYEGRSQMEIVKIRYERIFHSCSVSGPLDRGPTKSDMLWT</sequence>
<evidence type="ECO:0000313" key="2">
    <source>
        <dbReference type="EMBL" id="GFO43833.1"/>
    </source>
</evidence>
<keyword evidence="3" id="KW-1185">Reference proteome</keyword>
<dbReference type="AlphaFoldDB" id="A0AAV4DHS8"/>
<dbReference type="Proteomes" id="UP000735302">
    <property type="component" value="Unassembled WGS sequence"/>
</dbReference>
<name>A0AAV4DHS8_9GAST</name>
<comment type="caution">
    <text evidence="2">The sequence shown here is derived from an EMBL/GenBank/DDBJ whole genome shotgun (WGS) entry which is preliminary data.</text>
</comment>
<evidence type="ECO:0000313" key="3">
    <source>
        <dbReference type="Proteomes" id="UP000735302"/>
    </source>
</evidence>
<feature type="region of interest" description="Disordered" evidence="1">
    <location>
        <begin position="78"/>
        <end position="97"/>
    </location>
</feature>
<proteinExistence type="predicted"/>
<organism evidence="2 3">
    <name type="scientific">Plakobranchus ocellatus</name>
    <dbReference type="NCBI Taxonomy" id="259542"/>
    <lineage>
        <taxon>Eukaryota</taxon>
        <taxon>Metazoa</taxon>
        <taxon>Spiralia</taxon>
        <taxon>Lophotrochozoa</taxon>
        <taxon>Mollusca</taxon>
        <taxon>Gastropoda</taxon>
        <taxon>Heterobranchia</taxon>
        <taxon>Euthyneura</taxon>
        <taxon>Panpulmonata</taxon>
        <taxon>Sacoglossa</taxon>
        <taxon>Placobranchoidea</taxon>
        <taxon>Plakobranchidae</taxon>
        <taxon>Plakobranchus</taxon>
    </lineage>
</organism>
<accession>A0AAV4DHS8</accession>
<protein>
    <submittedName>
        <fullName evidence="2">Uncharacterized protein</fullName>
    </submittedName>
</protein>
<reference evidence="2 3" key="1">
    <citation type="journal article" date="2021" name="Elife">
        <title>Chloroplast acquisition without the gene transfer in kleptoplastic sea slugs, Plakobranchus ocellatus.</title>
        <authorList>
            <person name="Maeda T."/>
            <person name="Takahashi S."/>
            <person name="Yoshida T."/>
            <person name="Shimamura S."/>
            <person name="Takaki Y."/>
            <person name="Nagai Y."/>
            <person name="Toyoda A."/>
            <person name="Suzuki Y."/>
            <person name="Arimoto A."/>
            <person name="Ishii H."/>
            <person name="Satoh N."/>
            <person name="Nishiyama T."/>
            <person name="Hasebe M."/>
            <person name="Maruyama T."/>
            <person name="Minagawa J."/>
            <person name="Obokata J."/>
            <person name="Shigenobu S."/>
        </authorList>
    </citation>
    <scope>NUCLEOTIDE SEQUENCE [LARGE SCALE GENOMIC DNA]</scope>
</reference>
<evidence type="ECO:0000256" key="1">
    <source>
        <dbReference type="SAM" id="MobiDB-lite"/>
    </source>
</evidence>
<dbReference type="EMBL" id="BLXT01007928">
    <property type="protein sequence ID" value="GFO43833.1"/>
    <property type="molecule type" value="Genomic_DNA"/>
</dbReference>